<dbReference type="AlphaFoldDB" id="A0A1I1S9R7"/>
<keyword evidence="2" id="KW-1185">Reference proteome</keyword>
<dbReference type="EMBL" id="FOMI01000016">
    <property type="protein sequence ID" value="SFD43137.1"/>
    <property type="molecule type" value="Genomic_DNA"/>
</dbReference>
<proteinExistence type="predicted"/>
<gene>
    <name evidence="1" type="ORF">SAMN04487987_1168</name>
</gene>
<reference evidence="2" key="1">
    <citation type="submission" date="2016-10" db="EMBL/GenBank/DDBJ databases">
        <authorList>
            <person name="Varghese N."/>
            <person name="Submissions S."/>
        </authorList>
    </citation>
    <scope>NUCLEOTIDE SEQUENCE [LARGE SCALE GENOMIC DNA]</scope>
    <source>
        <strain evidence="2">DSM 25730</strain>
    </source>
</reference>
<dbReference type="RefSeq" id="WP_092853933.1">
    <property type="nucleotide sequence ID" value="NZ_FOMI01000016.1"/>
</dbReference>
<sequence>MSDFISNNTVLKNGKDYSEISKMLDKYPELTFVRKSALLLELSSFIGFNEDDVQKRAVHYSKAYFDSTNQVAQ</sequence>
<accession>A0A1I1S9R7</accession>
<dbReference type="Proteomes" id="UP000199439">
    <property type="component" value="Unassembled WGS sequence"/>
</dbReference>
<evidence type="ECO:0000313" key="2">
    <source>
        <dbReference type="Proteomes" id="UP000199439"/>
    </source>
</evidence>
<organism evidence="1 2">
    <name type="scientific">Algibacter pectinivorans</name>
    <dbReference type="NCBI Taxonomy" id="870482"/>
    <lineage>
        <taxon>Bacteria</taxon>
        <taxon>Pseudomonadati</taxon>
        <taxon>Bacteroidota</taxon>
        <taxon>Flavobacteriia</taxon>
        <taxon>Flavobacteriales</taxon>
        <taxon>Flavobacteriaceae</taxon>
        <taxon>Algibacter</taxon>
    </lineage>
</organism>
<protein>
    <submittedName>
        <fullName evidence="1">Uncharacterized protein</fullName>
    </submittedName>
</protein>
<evidence type="ECO:0000313" key="1">
    <source>
        <dbReference type="EMBL" id="SFD43137.1"/>
    </source>
</evidence>
<name>A0A1I1S9R7_9FLAO</name>